<sequence>MSHLLFFRVGAIANESAFEAMSLIYQCLQEKYGYQITIVKSEHDNYQNEAFKIVSISEKAWKVNKYLSLFLMPGLQDSSLKRMFAEADGIVTVDPTVYSQGLLGINEAQRAGKPVWFDTSITVPETRRDLMWKLQRRGILKALAQTTGIIATGPKCLERFRDLDLLDEAIASKFTIMGHPADTQRFVPQPKLSAQDGILRVLVVSRLVTEKGLLYILEAMTPLLRERNNLQLQLIGTGPLKSLLSREVSERALEDKVLFRNPVPHAQLAEIIGSADLFVSHAVSTSGWEEYFGACNIEAMSCGLPCVLTSSGGTPYTVREKEVAVMVEDRHIIQLRTVIAQLLDSESERLEMGQRARNYVERYYAVATIAEKYHRMLQRGMALGITRTGSI</sequence>
<dbReference type="PANTHER" id="PTHR45947">
    <property type="entry name" value="SULFOQUINOVOSYL TRANSFERASE SQD2"/>
    <property type="match status" value="1"/>
</dbReference>
<reference evidence="2" key="1">
    <citation type="submission" date="2024-07" db="EMBL/GenBank/DDBJ databases">
        <authorList>
            <person name="Kim Y.J."/>
            <person name="Jeong J.Y."/>
        </authorList>
    </citation>
    <scope>NUCLEOTIDE SEQUENCE</scope>
    <source>
        <strain evidence="2">GIHE-MW2</strain>
    </source>
</reference>
<evidence type="ECO:0000259" key="1">
    <source>
        <dbReference type="Pfam" id="PF00534"/>
    </source>
</evidence>
<accession>A0AAU8JHW2</accession>
<dbReference type="PANTHER" id="PTHR45947:SF3">
    <property type="entry name" value="SULFOQUINOVOSYL TRANSFERASE SQD2"/>
    <property type="match status" value="1"/>
</dbReference>
<feature type="domain" description="Glycosyl transferase family 1" evidence="1">
    <location>
        <begin position="199"/>
        <end position="358"/>
    </location>
</feature>
<dbReference type="InterPro" id="IPR001296">
    <property type="entry name" value="Glyco_trans_1"/>
</dbReference>
<dbReference type="SUPFAM" id="SSF53756">
    <property type="entry name" value="UDP-Glycosyltransferase/glycogen phosphorylase"/>
    <property type="match status" value="1"/>
</dbReference>
<dbReference type="GO" id="GO:0016757">
    <property type="term" value="F:glycosyltransferase activity"/>
    <property type="evidence" value="ECO:0007669"/>
    <property type="project" value="UniProtKB-KW"/>
</dbReference>
<name>A0AAU8JHW2_9CYAN</name>
<dbReference type="Pfam" id="PF00534">
    <property type="entry name" value="Glycos_transf_1"/>
    <property type="match status" value="1"/>
</dbReference>
<evidence type="ECO:0000313" key="2">
    <source>
        <dbReference type="EMBL" id="XCM38802.1"/>
    </source>
</evidence>
<organism evidence="2">
    <name type="scientific">Planktothricoides raciborskii GIHE-MW2</name>
    <dbReference type="NCBI Taxonomy" id="2792601"/>
    <lineage>
        <taxon>Bacteria</taxon>
        <taxon>Bacillati</taxon>
        <taxon>Cyanobacteriota</taxon>
        <taxon>Cyanophyceae</taxon>
        <taxon>Oscillatoriophycideae</taxon>
        <taxon>Oscillatoriales</taxon>
        <taxon>Oscillatoriaceae</taxon>
        <taxon>Planktothricoides</taxon>
    </lineage>
</organism>
<dbReference type="EC" id="2.4.-.-" evidence="2"/>
<keyword evidence="2" id="KW-0328">Glycosyltransferase</keyword>
<keyword evidence="2" id="KW-0808">Transferase</keyword>
<dbReference type="InterPro" id="IPR050194">
    <property type="entry name" value="Glycosyltransferase_grp1"/>
</dbReference>
<protein>
    <submittedName>
        <fullName evidence="2">Glycosyltransferase</fullName>
        <ecNumber evidence="2">2.4.-.-</ecNumber>
    </submittedName>
</protein>
<dbReference type="Gene3D" id="3.40.50.2000">
    <property type="entry name" value="Glycogen Phosphorylase B"/>
    <property type="match status" value="2"/>
</dbReference>
<dbReference type="RefSeq" id="WP_354635941.1">
    <property type="nucleotide sequence ID" value="NZ_CP159837.1"/>
</dbReference>
<gene>
    <name evidence="2" type="ORF">ABWT76_001676</name>
</gene>
<dbReference type="AlphaFoldDB" id="A0AAU8JHW2"/>
<dbReference type="EMBL" id="CP159837">
    <property type="protein sequence ID" value="XCM38802.1"/>
    <property type="molecule type" value="Genomic_DNA"/>
</dbReference>
<proteinExistence type="predicted"/>